<proteinExistence type="predicted"/>
<dbReference type="Pfam" id="PF07702">
    <property type="entry name" value="UTRA"/>
    <property type="match status" value="1"/>
</dbReference>
<dbReference type="STRING" id="460384.SAMN05216313_10427"/>
<dbReference type="InterPro" id="IPR036390">
    <property type="entry name" value="WH_DNA-bd_sf"/>
</dbReference>
<dbReference type="Pfam" id="PF00392">
    <property type="entry name" value="GntR"/>
    <property type="match status" value="1"/>
</dbReference>
<dbReference type="SUPFAM" id="SSF46785">
    <property type="entry name" value="Winged helix' DNA-binding domain"/>
    <property type="match status" value="1"/>
</dbReference>
<dbReference type="SMART" id="SM00866">
    <property type="entry name" value="UTRA"/>
    <property type="match status" value="1"/>
</dbReference>
<dbReference type="AlphaFoldDB" id="A0A1I0D6Q2"/>
<sequence>MADHTNTVDYRSPVYLQMRELIRSRIAEGVYQPGGSIPSENELAAEFEINRLTVRSAVDILVKEGLLKRVQGKGVYVTGGKIEQDVGELKGFTSTLQESRRKSGKKILARKVRPAGVKYASIFGIDPGDPVYYIRRLCSADGEPVSLEEIYIPQAAAPRLDGVDLSVFSLREAFQLLNVELKSGFQTLDITRIGTQEARILDTEDNRNVFLVRYTSTNSRDQVVEYGKCYIRGDKFSFKVDYDAP</sequence>
<feature type="domain" description="HTH gntR-type" evidence="4">
    <location>
        <begin position="12"/>
        <end position="80"/>
    </location>
</feature>
<dbReference type="InterPro" id="IPR000524">
    <property type="entry name" value="Tscrpt_reg_HTH_GntR"/>
</dbReference>
<dbReference type="Gene3D" id="1.10.10.10">
    <property type="entry name" value="Winged helix-like DNA-binding domain superfamily/Winged helix DNA-binding domain"/>
    <property type="match status" value="1"/>
</dbReference>
<dbReference type="InterPro" id="IPR011663">
    <property type="entry name" value="UTRA"/>
</dbReference>
<dbReference type="SUPFAM" id="SSF64288">
    <property type="entry name" value="Chorismate lyase-like"/>
    <property type="match status" value="1"/>
</dbReference>
<keyword evidence="6" id="KW-1185">Reference proteome</keyword>
<dbReference type="SMART" id="SM00345">
    <property type="entry name" value="HTH_GNTR"/>
    <property type="match status" value="1"/>
</dbReference>
<dbReference type="RefSeq" id="WP_092361225.1">
    <property type="nucleotide sequence ID" value="NZ_DAINWJ010000125.1"/>
</dbReference>
<dbReference type="GO" id="GO:0003677">
    <property type="term" value="F:DNA binding"/>
    <property type="evidence" value="ECO:0007669"/>
    <property type="project" value="UniProtKB-KW"/>
</dbReference>
<keyword evidence="3" id="KW-0804">Transcription</keyword>
<dbReference type="PROSITE" id="PS50949">
    <property type="entry name" value="HTH_GNTR"/>
    <property type="match status" value="1"/>
</dbReference>
<dbReference type="InterPro" id="IPR036388">
    <property type="entry name" value="WH-like_DNA-bd_sf"/>
</dbReference>
<dbReference type="InterPro" id="IPR028978">
    <property type="entry name" value="Chorismate_lyase_/UTRA_dom_sf"/>
</dbReference>
<dbReference type="PANTHER" id="PTHR44846">
    <property type="entry name" value="MANNOSYL-D-GLYCERATE TRANSPORT/METABOLISM SYSTEM REPRESSOR MNGR-RELATED"/>
    <property type="match status" value="1"/>
</dbReference>
<reference evidence="6" key="1">
    <citation type="submission" date="2016-10" db="EMBL/GenBank/DDBJ databases">
        <authorList>
            <person name="Varghese N."/>
            <person name="Submissions S."/>
        </authorList>
    </citation>
    <scope>NUCLEOTIDE SEQUENCE [LARGE SCALE GENOMIC DNA]</scope>
    <source>
        <strain evidence="6">NLAE-zl-G277</strain>
    </source>
</reference>
<dbReference type="GeneID" id="93276380"/>
<gene>
    <name evidence="5" type="ORF">SAMN05216313_10427</name>
</gene>
<name>A0A1I0D6Q2_9FIRM</name>
<evidence type="ECO:0000256" key="1">
    <source>
        <dbReference type="ARBA" id="ARBA00023015"/>
    </source>
</evidence>
<dbReference type="GO" id="GO:0045892">
    <property type="term" value="P:negative regulation of DNA-templated transcription"/>
    <property type="evidence" value="ECO:0007669"/>
    <property type="project" value="TreeGrafter"/>
</dbReference>
<dbReference type="CDD" id="cd07377">
    <property type="entry name" value="WHTH_GntR"/>
    <property type="match status" value="1"/>
</dbReference>
<evidence type="ECO:0000313" key="6">
    <source>
        <dbReference type="Proteomes" id="UP000198508"/>
    </source>
</evidence>
<keyword evidence="2" id="KW-0238">DNA-binding</keyword>
<dbReference type="EMBL" id="FOIM01000004">
    <property type="protein sequence ID" value="SET27943.1"/>
    <property type="molecule type" value="Genomic_DNA"/>
</dbReference>
<dbReference type="GO" id="GO:0003700">
    <property type="term" value="F:DNA-binding transcription factor activity"/>
    <property type="evidence" value="ECO:0007669"/>
    <property type="project" value="InterPro"/>
</dbReference>
<dbReference type="PANTHER" id="PTHR44846:SF1">
    <property type="entry name" value="MANNOSYL-D-GLYCERATE TRANSPORT_METABOLISM SYSTEM REPRESSOR MNGR-RELATED"/>
    <property type="match status" value="1"/>
</dbReference>
<keyword evidence="1" id="KW-0805">Transcription regulation</keyword>
<organism evidence="5 6">
    <name type="scientific">Enterocloster lavalensis</name>
    <dbReference type="NCBI Taxonomy" id="460384"/>
    <lineage>
        <taxon>Bacteria</taxon>
        <taxon>Bacillati</taxon>
        <taxon>Bacillota</taxon>
        <taxon>Clostridia</taxon>
        <taxon>Lachnospirales</taxon>
        <taxon>Lachnospiraceae</taxon>
        <taxon>Enterocloster</taxon>
    </lineage>
</organism>
<dbReference type="Proteomes" id="UP000198508">
    <property type="component" value="Unassembled WGS sequence"/>
</dbReference>
<evidence type="ECO:0000256" key="2">
    <source>
        <dbReference type="ARBA" id="ARBA00023125"/>
    </source>
</evidence>
<dbReference type="InterPro" id="IPR050679">
    <property type="entry name" value="Bact_HTH_transcr_reg"/>
</dbReference>
<evidence type="ECO:0000259" key="4">
    <source>
        <dbReference type="PROSITE" id="PS50949"/>
    </source>
</evidence>
<dbReference type="Gene3D" id="3.40.1410.10">
    <property type="entry name" value="Chorismate lyase-like"/>
    <property type="match status" value="1"/>
</dbReference>
<dbReference type="PRINTS" id="PR00035">
    <property type="entry name" value="HTHGNTR"/>
</dbReference>
<accession>A0A1I0D6Q2</accession>
<evidence type="ECO:0000313" key="5">
    <source>
        <dbReference type="EMBL" id="SET27943.1"/>
    </source>
</evidence>
<evidence type="ECO:0000256" key="3">
    <source>
        <dbReference type="ARBA" id="ARBA00023163"/>
    </source>
</evidence>
<protein>
    <submittedName>
        <fullName evidence="5">Transcriptional regulator, GntR family</fullName>
    </submittedName>
</protein>